<reference evidence="3" key="2">
    <citation type="submission" date="2011-02" db="EMBL/GenBank/DDBJ databases">
        <title>The complete genome of Pedobacter saltans DSM 12145.</title>
        <authorList>
            <consortium name="US DOE Joint Genome Institute (JGI-PGF)"/>
            <person name="Lucas S."/>
            <person name="Copeland A."/>
            <person name="Lapidus A."/>
            <person name="Bruce D."/>
            <person name="Goodwin L."/>
            <person name="Pitluck S."/>
            <person name="Kyrpides N."/>
            <person name="Mavromatis K."/>
            <person name="Pagani I."/>
            <person name="Ivanova N."/>
            <person name="Ovchinnikova G."/>
            <person name="Lu M."/>
            <person name="Detter J.C."/>
            <person name="Han C."/>
            <person name="Land M."/>
            <person name="Hauser L."/>
            <person name="Markowitz V."/>
            <person name="Cheng J.-F."/>
            <person name="Hugenholtz P."/>
            <person name="Woyke T."/>
            <person name="Wu D."/>
            <person name="Tindall B."/>
            <person name="Pomrenke H.G."/>
            <person name="Brambilla E."/>
            <person name="Klenk H.-P."/>
            <person name="Eisen J.A."/>
        </authorList>
    </citation>
    <scope>NUCLEOTIDE SEQUENCE [LARGE SCALE GENOMIC DNA]</scope>
    <source>
        <strain evidence="3">ATCC 51119 / DSM 12145 / JCM 21818 / LMG 10337 / NBRC 100064 / NCIMB 13643</strain>
    </source>
</reference>
<feature type="signal peptide" evidence="1">
    <location>
        <begin position="1"/>
        <end position="19"/>
    </location>
</feature>
<proteinExistence type="predicted"/>
<dbReference type="SUPFAM" id="SSF50969">
    <property type="entry name" value="YVTN repeat-like/Quinoprotein amine dehydrogenase"/>
    <property type="match status" value="1"/>
</dbReference>
<dbReference type="EMBL" id="CP002545">
    <property type="protein sequence ID" value="ADY51277.1"/>
    <property type="molecule type" value="Genomic_DNA"/>
</dbReference>
<dbReference type="KEGG" id="psn:Pedsa_0701"/>
<name>F0S8J3_PSESL</name>
<gene>
    <name evidence="2" type="ordered locus">Pedsa_0701</name>
</gene>
<reference evidence="2 3" key="1">
    <citation type="journal article" date="2011" name="Stand. Genomic Sci.">
        <title>Complete genome sequence of the gliding, heparinolytic Pedobacter saltans type strain (113).</title>
        <authorList>
            <person name="Liolios K."/>
            <person name="Sikorski J."/>
            <person name="Lu M."/>
            <person name="Nolan M."/>
            <person name="Lapidus A."/>
            <person name="Lucas S."/>
            <person name="Hammon N."/>
            <person name="Deshpande S."/>
            <person name="Cheng J.F."/>
            <person name="Tapia R."/>
            <person name="Han C."/>
            <person name="Goodwin L."/>
            <person name="Pitluck S."/>
            <person name="Huntemann M."/>
            <person name="Ivanova N."/>
            <person name="Pagani I."/>
            <person name="Mavromatis K."/>
            <person name="Ovchinikova G."/>
            <person name="Pati A."/>
            <person name="Chen A."/>
            <person name="Palaniappan K."/>
            <person name="Land M."/>
            <person name="Hauser L."/>
            <person name="Brambilla E.M."/>
            <person name="Kotsyurbenko O."/>
            <person name="Rohde M."/>
            <person name="Tindall B.J."/>
            <person name="Abt B."/>
            <person name="Goker M."/>
            <person name="Detter J.C."/>
            <person name="Woyke T."/>
            <person name="Bristow J."/>
            <person name="Eisen J.A."/>
            <person name="Markowitz V."/>
            <person name="Hugenholtz P."/>
            <person name="Klenk H.P."/>
            <person name="Kyrpides N.C."/>
        </authorList>
    </citation>
    <scope>NUCLEOTIDE SEQUENCE [LARGE SCALE GENOMIC DNA]</scope>
    <source>
        <strain evidence="3">ATCC 51119 / DSM 12145 / JCM 21818 / LMG 10337 / NBRC 100064 / NCIMB 13643</strain>
    </source>
</reference>
<organism evidence="2 3">
    <name type="scientific">Pseudopedobacter saltans (strain ATCC 51119 / DSM 12145 / JCM 21818 / CCUG 39354 / LMG 10337 / NBRC 100064 / NCIMB 13643)</name>
    <name type="common">Pedobacter saltans</name>
    <dbReference type="NCBI Taxonomy" id="762903"/>
    <lineage>
        <taxon>Bacteria</taxon>
        <taxon>Pseudomonadati</taxon>
        <taxon>Bacteroidota</taxon>
        <taxon>Sphingobacteriia</taxon>
        <taxon>Sphingobacteriales</taxon>
        <taxon>Sphingobacteriaceae</taxon>
        <taxon>Pseudopedobacter</taxon>
    </lineage>
</organism>
<dbReference type="AlphaFoldDB" id="F0S8J3"/>
<keyword evidence="3" id="KW-1185">Reference proteome</keyword>
<evidence type="ECO:0000313" key="2">
    <source>
        <dbReference type="EMBL" id="ADY51277.1"/>
    </source>
</evidence>
<dbReference type="OrthoDB" id="843723at2"/>
<evidence type="ECO:0000313" key="3">
    <source>
        <dbReference type="Proteomes" id="UP000000310"/>
    </source>
</evidence>
<sequence length="659" mass="72929">MKKTINLLLLSFFGMSVSAQDLTIIPKENFKVTNLGPQVTDIVLQGSVFAKDPDGKILIYTVIRGTPAHLLAFNIETRKLVIDLPLPKTDGSWDLEVSSTGIVYVAGGAGGFFYKHVPGTNKVDNIGNVLGTEKYIWDLSAGKDGEIYGATYPNCRVFRYHPNEGYTDFGNGPLVEGENYVRGLVYNHTSKKIYAGIGSHAHLIELDTKSKTKVSLLPQEYKSAQFVYDIGQVQDLKSGDRIFFTVAGAKKVLVYNITKKRYEAEMPEFPVKAIIKDPATEKVYYVHNSKLMMLDYKEEKPTPVELSNFRGKPLASVWNEKGELVFLNSYQQIITFNPVTSQQKAQSLIDVPAQPISLTYIDIGPDKKIWSGGYLGGSNAAYDLKKNKATVYKGLSQTESVTKLGSKIYFGNYPKAKFNVYDISEEWSIKDKNPKQIGAVDGQDRPFGALAVPSLNKVYFGTVPEYGINGGALVEIDGATDNVVSLGEIVQKQSVITLAFQGDMLVGGCSIWGGLGIQPVEKEAKLFVWDPMKKQKVFEIVPVPGAKAITSLINGPDGNVWGYAGGTLFKFDLKKKAVILTKHIFNDKRDSFLWRPDTFVVHPNGMIYAALDGNLISLDPKTLDMKSFNVSGSDLIMGLNKEMYYRQGKEIWSLDIIKK</sequence>
<dbReference type="InterPro" id="IPR011044">
    <property type="entry name" value="Quino_amine_DH_bsu"/>
</dbReference>
<keyword evidence="1" id="KW-0732">Signal</keyword>
<protein>
    <submittedName>
        <fullName evidence="2">Uncharacterized protein</fullName>
    </submittedName>
</protein>
<accession>F0S8J3</accession>
<dbReference type="eggNOG" id="COG1520">
    <property type="taxonomic scope" value="Bacteria"/>
</dbReference>
<feature type="chain" id="PRO_5003258252" evidence="1">
    <location>
        <begin position="20"/>
        <end position="659"/>
    </location>
</feature>
<dbReference type="HOGENOM" id="CLU_013714_0_0_10"/>
<dbReference type="Proteomes" id="UP000000310">
    <property type="component" value="Chromosome"/>
</dbReference>
<dbReference type="SUPFAM" id="SSF75011">
    <property type="entry name" value="3-carboxy-cis,cis-mucoante lactonizing enzyme"/>
    <property type="match status" value="1"/>
</dbReference>
<dbReference type="RefSeq" id="WP_013631778.1">
    <property type="nucleotide sequence ID" value="NC_015177.1"/>
</dbReference>
<evidence type="ECO:0000256" key="1">
    <source>
        <dbReference type="SAM" id="SignalP"/>
    </source>
</evidence>
<dbReference type="STRING" id="762903.Pedsa_0701"/>